<evidence type="ECO:0000313" key="3">
    <source>
        <dbReference type="EMBL" id="WMN10943.1"/>
    </source>
</evidence>
<dbReference type="InterPro" id="IPR003410">
    <property type="entry name" value="HYR_dom"/>
</dbReference>
<name>A0AA51N9B9_9BACT</name>
<reference evidence="3 4" key="1">
    <citation type="submission" date="2023-08" db="EMBL/GenBank/DDBJ databases">
        <title>Comparative genomics and taxonomic characterization of three novel marine species of genus Marivirga.</title>
        <authorList>
            <person name="Muhammad N."/>
            <person name="Kim S.-G."/>
        </authorList>
    </citation>
    <scope>NUCLEOTIDE SEQUENCE [LARGE SCALE GENOMIC DNA]</scope>
    <source>
        <strain evidence="3 4">BDSF4-3</strain>
    </source>
</reference>
<evidence type="ECO:0000313" key="4">
    <source>
        <dbReference type="Proteomes" id="UP001230496"/>
    </source>
</evidence>
<dbReference type="Pfam" id="PF13585">
    <property type="entry name" value="CHU_C"/>
    <property type="match status" value="1"/>
</dbReference>
<dbReference type="InterPro" id="IPR013783">
    <property type="entry name" value="Ig-like_fold"/>
</dbReference>
<organism evidence="3 4">
    <name type="scientific">Marivirga salinarum</name>
    <dbReference type="NCBI Taxonomy" id="3059078"/>
    <lineage>
        <taxon>Bacteria</taxon>
        <taxon>Pseudomonadati</taxon>
        <taxon>Bacteroidota</taxon>
        <taxon>Cytophagia</taxon>
        <taxon>Cytophagales</taxon>
        <taxon>Marivirgaceae</taxon>
        <taxon>Marivirga</taxon>
    </lineage>
</organism>
<dbReference type="EMBL" id="CP129971">
    <property type="protein sequence ID" value="WMN10943.1"/>
    <property type="molecule type" value="Genomic_DNA"/>
</dbReference>
<feature type="domain" description="HYR" evidence="2">
    <location>
        <begin position="345"/>
        <end position="423"/>
    </location>
</feature>
<dbReference type="PANTHER" id="PTHR24273">
    <property type="entry name" value="FI04643P-RELATED"/>
    <property type="match status" value="1"/>
</dbReference>
<dbReference type="AlphaFoldDB" id="A0AA51N9B9"/>
<gene>
    <name evidence="3" type="ORF">QYS49_36595</name>
</gene>
<dbReference type="RefSeq" id="WP_308347557.1">
    <property type="nucleotide sequence ID" value="NZ_CP129971.1"/>
</dbReference>
<dbReference type="NCBIfam" id="TIGR04131">
    <property type="entry name" value="Bac_Flav_CTERM"/>
    <property type="match status" value="1"/>
</dbReference>
<evidence type="ECO:0000256" key="1">
    <source>
        <dbReference type="ARBA" id="ARBA00022737"/>
    </source>
</evidence>
<dbReference type="InterPro" id="IPR026341">
    <property type="entry name" value="T9SS_type_B"/>
</dbReference>
<dbReference type="Pfam" id="PF02494">
    <property type="entry name" value="HYR"/>
    <property type="match status" value="9"/>
</dbReference>
<accession>A0AA51N9B9</accession>
<evidence type="ECO:0000259" key="2">
    <source>
        <dbReference type="PROSITE" id="PS50825"/>
    </source>
</evidence>
<dbReference type="Gene3D" id="2.60.40.10">
    <property type="entry name" value="Immunoglobulins"/>
    <property type="match status" value="3"/>
</dbReference>
<dbReference type="PANTHER" id="PTHR24273:SF32">
    <property type="entry name" value="HYALIN"/>
    <property type="match status" value="1"/>
</dbReference>
<dbReference type="PROSITE" id="PS50825">
    <property type="entry name" value="HYR"/>
    <property type="match status" value="3"/>
</dbReference>
<keyword evidence="4" id="KW-1185">Reference proteome</keyword>
<keyword evidence="1" id="KW-0677">Repeat</keyword>
<feature type="domain" description="HYR" evidence="2">
    <location>
        <begin position="188"/>
        <end position="266"/>
    </location>
</feature>
<feature type="domain" description="HYR" evidence="2">
    <location>
        <begin position="31"/>
        <end position="109"/>
    </location>
</feature>
<proteinExistence type="predicted"/>
<dbReference type="KEGG" id="msaa:QYS49_36595"/>
<dbReference type="Proteomes" id="UP001230496">
    <property type="component" value="Chromosome"/>
</dbReference>
<protein>
    <submittedName>
        <fullName evidence="3">HYR domain-containing protein</fullName>
    </submittedName>
</protein>
<dbReference type="Gene3D" id="2.60.40.4140">
    <property type="match status" value="1"/>
</dbReference>
<sequence length="1236" mass="131075">MENIGAGTYTLKVEATADCFYTKEITLTDGTDTEAPEITCPDDQKLNPGENLKDYTSLAVVSDNCDSDVSVSQSPEAGTEFTEETTVTLTAEDASGNTKACTFIIEVTPDTEAPELTCPDNQELACDATVIPDYTDLVSVSDNRDSSPEVTQSPAARSPFTAGMTISIKAKDEAGNESTCEFLVNLEEDTESPAIECPDDQELIPGENLKDYTSLAIVSDNCDSDVSVSQSPEAGTEFTEETTVTLTAEDASGNSKTCTFVIEVTPDTEAPELTCPDNQELACDATVIPDYTDLVSVSDNRDTSPEVTQSPVAGSPFTAGMTISIKAKDEAGNESTCEFLVNLAADTESPVIECPEDQELIPGENLKDYTSLTVVSDNCDSDVSVSQSPEAGTEFTEETTVTLTAEDASGNTKICTFIIEVTPDTEAPELTCPDNQSLACDATEIPDYTDLVSVSDNRDASPIITQSPEAGSEYTAGMTITISAEDESGNVSSCDFVVNSEEDTESPTLSCLAPQTVTIGGSLADYTSLVTVEDNCDAEPTVSQSVAPGTEITEDITITITAEDASGNIENCEIEIIATSEPDTEAPEITCPDDQFLACGATEIQDYTDLVSVSDDRDPNPIITQSPEAGSEFTEGMSITISAEDESGNVSSCDFVVNREEDTESPTISCLAPQTITIGGSLADYTSLVTVEDNCDAEPIVSQSVAPGTEITEDISITITAEDASGNIENCEIEIIATSDADTEAPEITCPEDQVLACGATEIPDYTGLVSVSDDRDPNPIITQSPEAGSGFTEGMTITISAEDESGNVSSCDFVVNSEEDTESPSLSCLAPQTITIGGSLADYTSLVTVDDNCDAEPTVSQSVAPGTEITEDITITITAEDASGNIENCEIEIIATSDADTEAPEISCPEDQVLACGATEIPDYTGLISVSDDRDPNPIITQSPEAGSEYTEGMTITITAQDNSGNTSTCTFQVSAEGDNLNSLTCPEEQEISLNENCEAVLPDFRDLVKVDASCSSIESINQFPEPGSVINEDSEVIIEVVDQSGNKTSCNFNLKIIGEGIPQIEVGEDVEINLGESVELSAESSSDGSYKWFPARGLSNTTISNPIASPDKSTTYTVIFTNSFGCSIESEITVNVEEGVQVAKGFSPDNDGINEIWKIEGIEEYRNNEVVIYNRWGNIVFAIKGYDNQYNVFDGNANRNTSLGGGQLPEGTYFYKIRFAEGHSDLEGFLVLKR</sequence>